<dbReference type="EMBL" id="MIGC01002331">
    <property type="protein sequence ID" value="PHJ21289.1"/>
    <property type="molecule type" value="Genomic_DNA"/>
</dbReference>
<gene>
    <name evidence="1" type="ORF">CSUI_004868</name>
</gene>
<sequence>LSNKSCCFFLVPRPHVARKVNFKAAAEVGTHQLRTLHLPEERTDFPLSGRFVAAVVRGIAGLIAVSYGRASPVQRTLDLGLKECGSKRHLVRVTAARLRVNASLVAWVRRLLVVEQGG</sequence>
<proteinExistence type="predicted"/>
<dbReference type="VEuPathDB" id="ToxoDB:CSUI_004868"/>
<dbReference type="GeneID" id="94428260"/>
<comment type="caution">
    <text evidence="1">The sequence shown here is derived from an EMBL/GenBank/DDBJ whole genome shotgun (WGS) entry which is preliminary data.</text>
</comment>
<feature type="non-terminal residue" evidence="1">
    <location>
        <position position="118"/>
    </location>
</feature>
<dbReference type="Proteomes" id="UP000221165">
    <property type="component" value="Unassembled WGS sequence"/>
</dbReference>
<evidence type="ECO:0000313" key="2">
    <source>
        <dbReference type="Proteomes" id="UP000221165"/>
    </source>
</evidence>
<reference evidence="1 2" key="1">
    <citation type="journal article" date="2017" name="Int. J. Parasitol.">
        <title>The genome of the protozoan parasite Cystoisospora suis and a reverse vaccinology approach to identify vaccine candidates.</title>
        <authorList>
            <person name="Palmieri N."/>
            <person name="Shrestha A."/>
            <person name="Ruttkowski B."/>
            <person name="Beck T."/>
            <person name="Vogl C."/>
            <person name="Tomley F."/>
            <person name="Blake D.P."/>
            <person name="Joachim A."/>
        </authorList>
    </citation>
    <scope>NUCLEOTIDE SEQUENCE [LARGE SCALE GENOMIC DNA]</scope>
    <source>
        <strain evidence="1 2">Wien I</strain>
    </source>
</reference>
<dbReference type="RefSeq" id="XP_067922973.1">
    <property type="nucleotide sequence ID" value="XM_068065049.1"/>
</dbReference>
<organism evidence="1 2">
    <name type="scientific">Cystoisospora suis</name>
    <dbReference type="NCBI Taxonomy" id="483139"/>
    <lineage>
        <taxon>Eukaryota</taxon>
        <taxon>Sar</taxon>
        <taxon>Alveolata</taxon>
        <taxon>Apicomplexa</taxon>
        <taxon>Conoidasida</taxon>
        <taxon>Coccidia</taxon>
        <taxon>Eucoccidiorida</taxon>
        <taxon>Eimeriorina</taxon>
        <taxon>Sarcocystidae</taxon>
        <taxon>Cystoisospora</taxon>
    </lineage>
</organism>
<keyword evidence="2" id="KW-1185">Reference proteome</keyword>
<evidence type="ECO:0000313" key="1">
    <source>
        <dbReference type="EMBL" id="PHJ21289.1"/>
    </source>
</evidence>
<protein>
    <submittedName>
        <fullName evidence="1">Uncharacterized protein</fullName>
    </submittedName>
</protein>
<name>A0A2C6KX69_9APIC</name>
<accession>A0A2C6KX69</accession>
<feature type="non-terminal residue" evidence="1">
    <location>
        <position position="1"/>
    </location>
</feature>
<dbReference type="AlphaFoldDB" id="A0A2C6KX69"/>